<reference evidence="2 3" key="1">
    <citation type="submission" date="2018-04" db="EMBL/GenBank/DDBJ databases">
        <title>Genomic Encyclopedia of Type Strains, Phase III (KMG-III): the genomes of soil and plant-associated and newly described type strains.</title>
        <authorList>
            <person name="Whitman W."/>
        </authorList>
    </citation>
    <scope>NUCLEOTIDE SEQUENCE [LARGE SCALE GENOMIC DNA]</scope>
    <source>
        <strain evidence="2 3">MA-olki</strain>
    </source>
</reference>
<dbReference type="InterPro" id="IPR022061">
    <property type="entry name" value="DUF3617"/>
</dbReference>
<dbReference type="RefSeq" id="WP_107955744.1">
    <property type="nucleotide sequence ID" value="NZ_QAYE01000011.1"/>
</dbReference>
<dbReference type="GeneID" id="91007597"/>
<evidence type="ECO:0000313" key="3">
    <source>
        <dbReference type="Proteomes" id="UP000244013"/>
    </source>
</evidence>
<evidence type="ECO:0000256" key="1">
    <source>
        <dbReference type="SAM" id="SignalP"/>
    </source>
</evidence>
<organism evidence="2 3">
    <name type="scientific">Sphingomonas faeni</name>
    <dbReference type="NCBI Taxonomy" id="185950"/>
    <lineage>
        <taxon>Bacteria</taxon>
        <taxon>Pseudomonadati</taxon>
        <taxon>Pseudomonadota</taxon>
        <taxon>Alphaproteobacteria</taxon>
        <taxon>Sphingomonadales</taxon>
        <taxon>Sphingomonadaceae</taxon>
        <taxon>Sphingomonas</taxon>
    </lineage>
</organism>
<protein>
    <submittedName>
        <fullName evidence="2">Uncharacterized protein DUF3617</fullName>
    </submittedName>
</protein>
<keyword evidence="1" id="KW-0732">Signal</keyword>
<feature type="chain" id="PRO_5015648242" evidence="1">
    <location>
        <begin position="19"/>
        <end position="144"/>
    </location>
</feature>
<dbReference type="EMBL" id="QAYE01000011">
    <property type="protein sequence ID" value="PTW44222.1"/>
    <property type="molecule type" value="Genomic_DNA"/>
</dbReference>
<dbReference type="Pfam" id="PF12276">
    <property type="entry name" value="DUF3617"/>
    <property type="match status" value="1"/>
</dbReference>
<evidence type="ECO:0000313" key="2">
    <source>
        <dbReference type="EMBL" id="PTW44222.1"/>
    </source>
</evidence>
<gene>
    <name evidence="2" type="ORF">C8J25_11159</name>
</gene>
<dbReference type="AlphaFoldDB" id="A0A2T5TY86"/>
<name>A0A2T5TY86_9SPHN</name>
<dbReference type="Proteomes" id="UP000244013">
    <property type="component" value="Unassembled WGS sequence"/>
</dbReference>
<sequence length="144" mass="15631">MTKYLMLLLVGLSTTATAQVVQPGDWDVTSKVVDLVVPGVPGFLLRMMKGKSKAERKHLSSGQGIETLLMPDPKARCRIDSQRVADGRYAQTLSCPQKKGDWLRISRTGTYDATGYTGRATVAGMTPKGALNIVLDQRATHVGR</sequence>
<dbReference type="OrthoDB" id="7570609at2"/>
<proteinExistence type="predicted"/>
<accession>A0A2T5TY86</accession>
<feature type="signal peptide" evidence="1">
    <location>
        <begin position="1"/>
        <end position="18"/>
    </location>
</feature>
<comment type="caution">
    <text evidence="2">The sequence shown here is derived from an EMBL/GenBank/DDBJ whole genome shotgun (WGS) entry which is preliminary data.</text>
</comment>